<evidence type="ECO:0000256" key="1">
    <source>
        <dbReference type="SAM" id="SignalP"/>
    </source>
</evidence>
<dbReference type="RefSeq" id="WP_200309866.1">
    <property type="nucleotide sequence ID" value="NZ_JAENIM010000009.1"/>
</dbReference>
<name>A0A8J7SHG3_9BACT</name>
<dbReference type="Proteomes" id="UP000624703">
    <property type="component" value="Unassembled WGS sequence"/>
</dbReference>
<organism evidence="2 3">
    <name type="scientific">Persicirhabdus sediminis</name>
    <dbReference type="NCBI Taxonomy" id="454144"/>
    <lineage>
        <taxon>Bacteria</taxon>
        <taxon>Pseudomonadati</taxon>
        <taxon>Verrucomicrobiota</taxon>
        <taxon>Verrucomicrobiia</taxon>
        <taxon>Verrucomicrobiales</taxon>
        <taxon>Verrucomicrobiaceae</taxon>
        <taxon>Persicirhabdus</taxon>
    </lineage>
</organism>
<sequence length="170" mass="18643">MKRLTTILLSSLAFTLLATAQDKPSAEESSGNRRLWQANINDGSYVVVLDRISSISKHEYILEGTPLKVTEVNIETMGSALARFYYIAPVTDDAGSNVGSHLSERSRELLSEAGSRAGADTETIVAKQYPTTTHAKTIEYRIADIDDLDKLFESLRKAVSTGRGSKFTIQ</sequence>
<dbReference type="AlphaFoldDB" id="A0A8J7SHG3"/>
<proteinExistence type="predicted"/>
<comment type="caution">
    <text evidence="2">The sequence shown here is derived from an EMBL/GenBank/DDBJ whole genome shotgun (WGS) entry which is preliminary data.</text>
</comment>
<keyword evidence="3" id="KW-1185">Reference proteome</keyword>
<keyword evidence="1" id="KW-0732">Signal</keyword>
<accession>A0A8J7SHG3</accession>
<feature type="signal peptide" evidence="1">
    <location>
        <begin position="1"/>
        <end position="20"/>
    </location>
</feature>
<dbReference type="EMBL" id="JAENIM010000009">
    <property type="protein sequence ID" value="MBK1789824.1"/>
    <property type="molecule type" value="Genomic_DNA"/>
</dbReference>
<feature type="chain" id="PRO_5035251182" evidence="1">
    <location>
        <begin position="21"/>
        <end position="170"/>
    </location>
</feature>
<gene>
    <name evidence="2" type="ORF">JIN82_01510</name>
</gene>
<evidence type="ECO:0000313" key="2">
    <source>
        <dbReference type="EMBL" id="MBK1789824.1"/>
    </source>
</evidence>
<evidence type="ECO:0000313" key="3">
    <source>
        <dbReference type="Proteomes" id="UP000624703"/>
    </source>
</evidence>
<protein>
    <submittedName>
        <fullName evidence="2">Uncharacterized protein</fullName>
    </submittedName>
</protein>
<reference evidence="2" key="1">
    <citation type="submission" date="2021-01" db="EMBL/GenBank/DDBJ databases">
        <title>Modified the classification status of verrucomicrobia.</title>
        <authorList>
            <person name="Feng X."/>
        </authorList>
    </citation>
    <scope>NUCLEOTIDE SEQUENCE</scope>
    <source>
        <strain evidence="2">_KCTC 22039</strain>
    </source>
</reference>